<dbReference type="GO" id="GO:0016020">
    <property type="term" value="C:membrane"/>
    <property type="evidence" value="ECO:0007669"/>
    <property type="project" value="UniProtKB-SubCell"/>
</dbReference>
<dbReference type="PROSITE" id="PS50113">
    <property type="entry name" value="PAC"/>
    <property type="match status" value="1"/>
</dbReference>
<dbReference type="PROSITE" id="PS50109">
    <property type="entry name" value="HIS_KIN"/>
    <property type="match status" value="1"/>
</dbReference>
<dbReference type="PANTHER" id="PTHR43065">
    <property type="entry name" value="SENSOR HISTIDINE KINASE"/>
    <property type="match status" value="1"/>
</dbReference>
<gene>
    <name evidence="14" type="ORF">Rifp1Sym_aa00680</name>
</gene>
<evidence type="ECO:0000256" key="1">
    <source>
        <dbReference type="ARBA" id="ARBA00000085"/>
    </source>
</evidence>
<evidence type="ECO:0000256" key="8">
    <source>
        <dbReference type="SAM" id="MobiDB-lite"/>
    </source>
</evidence>
<feature type="region of interest" description="Disordered" evidence="8">
    <location>
        <begin position="1"/>
        <end position="37"/>
    </location>
</feature>
<dbReference type="InterPro" id="IPR000700">
    <property type="entry name" value="PAS-assoc_C"/>
</dbReference>
<dbReference type="Pfam" id="PF02518">
    <property type="entry name" value="HATPase_c"/>
    <property type="match status" value="1"/>
</dbReference>
<feature type="domain" description="PAC" evidence="12">
    <location>
        <begin position="344"/>
        <end position="398"/>
    </location>
</feature>
<feature type="domain" description="HAMP" evidence="13">
    <location>
        <begin position="220"/>
        <end position="273"/>
    </location>
</feature>
<dbReference type="PROSITE" id="PS50885">
    <property type="entry name" value="HAMP"/>
    <property type="match status" value="1"/>
</dbReference>
<organism evidence="14 15">
    <name type="scientific">endosymbiont of Riftia pachyptila</name>
    <name type="common">vent Ph05</name>
    <dbReference type="NCBI Taxonomy" id="1048808"/>
    <lineage>
        <taxon>Bacteria</taxon>
        <taxon>Pseudomonadati</taxon>
        <taxon>Pseudomonadota</taxon>
        <taxon>Gammaproteobacteria</taxon>
        <taxon>sulfur-oxidizing symbionts</taxon>
    </lineage>
</organism>
<dbReference type="InterPro" id="IPR036890">
    <property type="entry name" value="HATPase_C_sf"/>
</dbReference>
<dbReference type="Proteomes" id="UP000004491">
    <property type="component" value="Unassembled WGS sequence"/>
</dbReference>
<evidence type="ECO:0000256" key="2">
    <source>
        <dbReference type="ARBA" id="ARBA00004370"/>
    </source>
</evidence>
<evidence type="ECO:0000256" key="9">
    <source>
        <dbReference type="SAM" id="Phobius"/>
    </source>
</evidence>
<dbReference type="CDD" id="cd00082">
    <property type="entry name" value="HisKA"/>
    <property type="match status" value="1"/>
</dbReference>
<dbReference type="NCBIfam" id="TIGR00229">
    <property type="entry name" value="sensory_box"/>
    <property type="match status" value="1"/>
</dbReference>
<feature type="domain" description="Histidine kinase" evidence="10">
    <location>
        <begin position="436"/>
        <end position="667"/>
    </location>
</feature>
<evidence type="ECO:0000313" key="15">
    <source>
        <dbReference type="Proteomes" id="UP000004491"/>
    </source>
</evidence>
<dbReference type="InterPro" id="IPR035965">
    <property type="entry name" value="PAS-like_dom_sf"/>
</dbReference>
<dbReference type="PRINTS" id="PR00344">
    <property type="entry name" value="BCTRLSENSOR"/>
</dbReference>
<evidence type="ECO:0000256" key="7">
    <source>
        <dbReference type="SAM" id="Coils"/>
    </source>
</evidence>
<evidence type="ECO:0000256" key="3">
    <source>
        <dbReference type="ARBA" id="ARBA00012438"/>
    </source>
</evidence>
<dbReference type="InterPro" id="IPR003660">
    <property type="entry name" value="HAMP_dom"/>
</dbReference>
<dbReference type="SMART" id="SM00086">
    <property type="entry name" value="PAC"/>
    <property type="match status" value="1"/>
</dbReference>
<dbReference type="InterPro" id="IPR013655">
    <property type="entry name" value="PAS_fold_3"/>
</dbReference>
<keyword evidence="4" id="KW-0597">Phosphoprotein</keyword>
<keyword evidence="9" id="KW-0812">Transmembrane</keyword>
<evidence type="ECO:0000313" key="14">
    <source>
        <dbReference type="EMBL" id="EGV52910.1"/>
    </source>
</evidence>
<dbReference type="SMART" id="SM00387">
    <property type="entry name" value="HATPase_c"/>
    <property type="match status" value="1"/>
</dbReference>
<keyword evidence="15" id="KW-1185">Reference proteome</keyword>
<evidence type="ECO:0000259" key="11">
    <source>
        <dbReference type="PROSITE" id="PS50112"/>
    </source>
</evidence>
<dbReference type="CDD" id="cd00130">
    <property type="entry name" value="PAS"/>
    <property type="match status" value="1"/>
</dbReference>
<feature type="coiled-coil region" evidence="7">
    <location>
        <begin position="386"/>
        <end position="420"/>
    </location>
</feature>
<dbReference type="InterPro" id="IPR005467">
    <property type="entry name" value="His_kinase_dom"/>
</dbReference>
<evidence type="ECO:0000259" key="13">
    <source>
        <dbReference type="PROSITE" id="PS50885"/>
    </source>
</evidence>
<keyword evidence="5" id="KW-0808">Transferase</keyword>
<feature type="domain" description="PAS" evidence="11">
    <location>
        <begin position="288"/>
        <end position="317"/>
    </location>
</feature>
<sequence>MRPPPMVVPGSNGVMTRPCRSNGMGMARTSQSLPAGRGRHRLSRLPIRQKLTLVILLAVLLTLHIGGLFVIYWDIAALRRAAQESALVLAQSMSQSFAKILMLDSTDAAVDTVTALQAFTEVRQAVLFDRQGKAVFQYQRPDSLELAPPASPQGEQIAFEQGDIRLFTRVQFQGLALGTLYLCLSTESLDQWVERQLQGFAMLTPVLLLIAAGLAFLMQGIFSRPLLHLAALMDEMSQVGNLDLRASTDERNEFGQLYAGFNRLLDEIQASQRALQEQKFALDQSAIVSATDVTGRIIYVNQRFCDVSHYSSDELIGAKHNIVKSDEHPPELFREMWRTIAAGRVWHGVLKNRNKLGGYYWVDTTIVPFLNDRGKPYQYLSVHFDMSAEKEAEQALLQARENLEARVSERTRELETSRDQLIHAEKMAALGSLVAGVAHEINTPVGIGVTAASHLQEALRGLQQRYAEQQMTRRELESFLEMTEESCRILVSNLQRAAQQVRSFRQVASDQSQEARREFELCSYLQEVLLSLRPRLKKSGHAATLDCAAEITLDSYPGALSQVITNLITNSLEHAFTEGEHGHLQISAEQSGERLLIDYRDDGRGISEADLTRLYEPFFTTARGRGNTGLGMHIVHNLVIGPLGGSIECQSSLGKGVRFHLEIPLEAPAA</sequence>
<dbReference type="PROSITE" id="PS50112">
    <property type="entry name" value="PAS"/>
    <property type="match status" value="1"/>
</dbReference>
<feature type="transmembrane region" description="Helical" evidence="9">
    <location>
        <begin position="51"/>
        <end position="73"/>
    </location>
</feature>
<reference evidence="14" key="1">
    <citation type="journal article" date="2011" name="ISME J.">
        <title>The endosymbionts of the deep-sea tubeworms Riftia pachyptila and Tevnia jerichonana share an identical physiology as revealed by proteogenomic analyses.</title>
        <authorList>
            <person name="Gardebrecht A."/>
            <person name="Markert S."/>
            <person name="Felbeck H."/>
            <person name="Thuermer A."/>
            <person name="Albrecht D."/>
            <person name="Wollherr A."/>
            <person name="Kabisch J."/>
            <person name="Lehmann R."/>
            <person name="Daniel R."/>
            <person name="Liesegang H."/>
            <person name="Hecker M."/>
            <person name="Sievert S.M."/>
            <person name="Schweder T."/>
        </authorList>
    </citation>
    <scope>NUCLEOTIDE SEQUENCE [LARGE SCALE GENOMIC DNA]</scope>
</reference>
<dbReference type="InterPro" id="IPR000014">
    <property type="entry name" value="PAS"/>
</dbReference>
<dbReference type="Gene3D" id="1.10.287.130">
    <property type="match status" value="1"/>
</dbReference>
<dbReference type="Gene3D" id="3.30.450.20">
    <property type="entry name" value="PAS domain"/>
    <property type="match status" value="1"/>
</dbReference>
<feature type="transmembrane region" description="Helical" evidence="9">
    <location>
        <begin position="200"/>
        <end position="222"/>
    </location>
</feature>
<dbReference type="SUPFAM" id="SSF158472">
    <property type="entry name" value="HAMP domain-like"/>
    <property type="match status" value="1"/>
</dbReference>
<keyword evidence="6 14" id="KW-0418">Kinase</keyword>
<accession>G2D943</accession>
<evidence type="ECO:0000256" key="6">
    <source>
        <dbReference type="ARBA" id="ARBA00022777"/>
    </source>
</evidence>
<dbReference type="InterPro" id="IPR004358">
    <property type="entry name" value="Sig_transdc_His_kin-like_C"/>
</dbReference>
<dbReference type="SUPFAM" id="SSF55874">
    <property type="entry name" value="ATPase domain of HSP90 chaperone/DNA topoisomerase II/histidine kinase"/>
    <property type="match status" value="1"/>
</dbReference>
<name>G2D943_9GAMM</name>
<dbReference type="Pfam" id="PF08447">
    <property type="entry name" value="PAS_3"/>
    <property type="match status" value="1"/>
</dbReference>
<protein>
    <recommendedName>
        <fullName evidence="3">histidine kinase</fullName>
        <ecNumber evidence="3">2.7.13.3</ecNumber>
    </recommendedName>
</protein>
<dbReference type="SMART" id="SM00304">
    <property type="entry name" value="HAMP"/>
    <property type="match status" value="1"/>
</dbReference>
<comment type="catalytic activity">
    <reaction evidence="1">
        <text>ATP + protein L-histidine = ADP + protein N-phospho-L-histidine.</text>
        <dbReference type="EC" id="2.7.13.3"/>
    </reaction>
</comment>
<dbReference type="Gene3D" id="6.10.340.10">
    <property type="match status" value="1"/>
</dbReference>
<proteinExistence type="predicted"/>
<dbReference type="InterPro" id="IPR001610">
    <property type="entry name" value="PAC"/>
</dbReference>
<evidence type="ECO:0000259" key="10">
    <source>
        <dbReference type="PROSITE" id="PS50109"/>
    </source>
</evidence>
<evidence type="ECO:0000259" key="12">
    <source>
        <dbReference type="PROSITE" id="PS50113"/>
    </source>
</evidence>
<evidence type="ECO:0000256" key="4">
    <source>
        <dbReference type="ARBA" id="ARBA00022553"/>
    </source>
</evidence>
<keyword evidence="9" id="KW-0472">Membrane</keyword>
<keyword evidence="9" id="KW-1133">Transmembrane helix</keyword>
<dbReference type="EC" id="2.7.13.3" evidence="3"/>
<dbReference type="AlphaFoldDB" id="G2D943"/>
<dbReference type="InterPro" id="IPR003594">
    <property type="entry name" value="HATPase_dom"/>
</dbReference>
<dbReference type="InterPro" id="IPR003661">
    <property type="entry name" value="HisK_dim/P_dom"/>
</dbReference>
<dbReference type="CDD" id="cd06225">
    <property type="entry name" value="HAMP"/>
    <property type="match status" value="1"/>
</dbReference>
<evidence type="ECO:0000256" key="5">
    <source>
        <dbReference type="ARBA" id="ARBA00022679"/>
    </source>
</evidence>
<dbReference type="Pfam" id="PF00672">
    <property type="entry name" value="HAMP"/>
    <property type="match status" value="1"/>
</dbReference>
<dbReference type="PANTHER" id="PTHR43065:SF47">
    <property type="match status" value="1"/>
</dbReference>
<dbReference type="EMBL" id="AFOC01000001">
    <property type="protein sequence ID" value="EGV52910.1"/>
    <property type="molecule type" value="Genomic_DNA"/>
</dbReference>
<dbReference type="SUPFAM" id="SSF55785">
    <property type="entry name" value="PYP-like sensor domain (PAS domain)"/>
    <property type="match status" value="1"/>
</dbReference>
<keyword evidence="7" id="KW-0175">Coiled coil</keyword>
<comment type="subcellular location">
    <subcellularLocation>
        <location evidence="2">Membrane</location>
    </subcellularLocation>
</comment>
<dbReference type="Gene3D" id="3.30.565.10">
    <property type="entry name" value="Histidine kinase-like ATPase, C-terminal domain"/>
    <property type="match status" value="1"/>
</dbReference>
<comment type="caution">
    <text evidence="14">The sequence shown here is derived from an EMBL/GenBank/DDBJ whole genome shotgun (WGS) entry which is preliminary data.</text>
</comment>
<dbReference type="GO" id="GO:0000155">
    <property type="term" value="F:phosphorelay sensor kinase activity"/>
    <property type="evidence" value="ECO:0007669"/>
    <property type="project" value="InterPro"/>
</dbReference>